<sequence length="37" mass="4276">MEFSAWIMLTVGAVVLWGGLIFFLWNAYRSGKVKQKK</sequence>
<evidence type="ECO:0000313" key="2">
    <source>
        <dbReference type="EMBL" id="QKG83716.1"/>
    </source>
</evidence>
<protein>
    <submittedName>
        <fullName evidence="2">MetS family NSS transporter small subunit</fullName>
    </submittedName>
</protein>
<dbReference type="Proteomes" id="UP000503088">
    <property type="component" value="Chromosome"/>
</dbReference>
<keyword evidence="1" id="KW-0812">Transmembrane</keyword>
<reference evidence="2 3" key="1">
    <citation type="submission" date="2020-01" db="EMBL/GenBank/DDBJ databases">
        <authorList>
            <person name="Gulvik C.A."/>
            <person name="Batra D.G."/>
        </authorList>
    </citation>
    <scope>NUCLEOTIDE SEQUENCE [LARGE SCALE GENOMIC DNA]</scope>
    <source>
        <strain evidence="2 3">W9323</strain>
    </source>
</reference>
<dbReference type="EMBL" id="CP048104">
    <property type="protein sequence ID" value="QKG83716.1"/>
    <property type="molecule type" value="Genomic_DNA"/>
</dbReference>
<dbReference type="RefSeq" id="WP_173220720.1">
    <property type="nucleotide sequence ID" value="NZ_CP048104.1"/>
</dbReference>
<dbReference type="KEGG" id="kpul:GXN76_03980"/>
<keyword evidence="3" id="KW-1185">Reference proteome</keyword>
<organism evidence="2 3">
    <name type="scientific">Kroppenstedtia pulmonis</name>
    <dbReference type="NCBI Taxonomy" id="1380685"/>
    <lineage>
        <taxon>Bacteria</taxon>
        <taxon>Bacillati</taxon>
        <taxon>Bacillota</taxon>
        <taxon>Bacilli</taxon>
        <taxon>Bacillales</taxon>
        <taxon>Thermoactinomycetaceae</taxon>
        <taxon>Kroppenstedtia</taxon>
    </lineage>
</organism>
<evidence type="ECO:0000256" key="1">
    <source>
        <dbReference type="SAM" id="Phobius"/>
    </source>
</evidence>
<dbReference type="NCBIfam" id="NF033493">
    <property type="entry name" value="MetS_like_NSS"/>
    <property type="match status" value="1"/>
</dbReference>
<evidence type="ECO:0000313" key="3">
    <source>
        <dbReference type="Proteomes" id="UP000503088"/>
    </source>
</evidence>
<proteinExistence type="predicted"/>
<feature type="transmembrane region" description="Helical" evidence="1">
    <location>
        <begin position="6"/>
        <end position="28"/>
    </location>
</feature>
<name>A0A7D4C5D8_9BACL</name>
<accession>A0A7D4C5D8</accession>
<dbReference type="AlphaFoldDB" id="A0A7D4C5D8"/>
<keyword evidence="1" id="KW-1133">Transmembrane helix</keyword>
<keyword evidence="1" id="KW-0472">Membrane</keyword>
<gene>
    <name evidence="2" type="ORF">GXN76_03980</name>
</gene>